<dbReference type="Gene3D" id="1.25.10.10">
    <property type="entry name" value="Leucine-rich Repeat Variant"/>
    <property type="match status" value="1"/>
</dbReference>
<keyword evidence="2" id="KW-0677">Repeat</keyword>
<dbReference type="SUPFAM" id="SSF48371">
    <property type="entry name" value="ARM repeat"/>
    <property type="match status" value="1"/>
</dbReference>
<proteinExistence type="inferred from homology"/>
<dbReference type="PANTHER" id="PTHR12696">
    <property type="entry name" value="TIP120"/>
    <property type="match status" value="1"/>
</dbReference>
<dbReference type="InterPro" id="IPR013932">
    <property type="entry name" value="TATA-bd_TIP120"/>
</dbReference>
<comment type="similarity">
    <text evidence="1">Belongs to the CAND family.</text>
</comment>
<feature type="domain" description="TATA-binding protein interacting (TIP20)" evidence="4">
    <location>
        <begin position="29"/>
        <end position="190"/>
    </location>
</feature>
<evidence type="ECO:0000313" key="5">
    <source>
        <dbReference type="EMBL" id="CAE0446923.1"/>
    </source>
</evidence>
<dbReference type="InterPro" id="IPR011989">
    <property type="entry name" value="ARM-like"/>
</dbReference>
<keyword evidence="3" id="KW-0833">Ubl conjugation pathway</keyword>
<dbReference type="Pfam" id="PF08623">
    <property type="entry name" value="TIP120"/>
    <property type="match status" value="1"/>
</dbReference>
<dbReference type="InterPro" id="IPR016024">
    <property type="entry name" value="ARM-type_fold"/>
</dbReference>
<sequence length="209" mass="23344">MNLCEDEDLQVRRTALLAINSLAHHHPSVILPHASSLVEILYREMSVKSELMRKVDLGPFKHTIDDGLPLRKASFACMSTFIDTIPHEVNVVDFLPYLSKGLSDVNDVQMMCHQIVSQLCSWAPVIILANVSTLLNPLTTAINKTVKEKKNTDVDRTNDVIRSAVRALFTIAAIPEASQEPSIQDLCDRIQAKPHIAAMLEAENLIRKR</sequence>
<organism evidence="5">
    <name type="scientific">Aplanochytrium stocchinoi</name>
    <dbReference type="NCBI Taxonomy" id="215587"/>
    <lineage>
        <taxon>Eukaryota</taxon>
        <taxon>Sar</taxon>
        <taxon>Stramenopiles</taxon>
        <taxon>Bigyra</taxon>
        <taxon>Labyrinthulomycetes</taxon>
        <taxon>Thraustochytrida</taxon>
        <taxon>Thraustochytriidae</taxon>
        <taxon>Aplanochytrium</taxon>
    </lineage>
</organism>
<evidence type="ECO:0000256" key="3">
    <source>
        <dbReference type="ARBA" id="ARBA00022786"/>
    </source>
</evidence>
<accession>A0A7S3V237</accession>
<gene>
    <name evidence="5" type="ORF">ASTO00021_LOCUS16912</name>
</gene>
<dbReference type="EMBL" id="HBIN01022029">
    <property type="protein sequence ID" value="CAE0446923.1"/>
    <property type="molecule type" value="Transcribed_RNA"/>
</dbReference>
<dbReference type="InterPro" id="IPR039852">
    <property type="entry name" value="CAND1/CAND2"/>
</dbReference>
<dbReference type="AlphaFoldDB" id="A0A7S3V237"/>
<name>A0A7S3V237_9STRA</name>
<reference evidence="5" key="1">
    <citation type="submission" date="2021-01" db="EMBL/GenBank/DDBJ databases">
        <authorList>
            <person name="Corre E."/>
            <person name="Pelletier E."/>
            <person name="Niang G."/>
            <person name="Scheremetjew M."/>
            <person name="Finn R."/>
            <person name="Kale V."/>
            <person name="Holt S."/>
            <person name="Cochrane G."/>
            <person name="Meng A."/>
            <person name="Brown T."/>
            <person name="Cohen L."/>
        </authorList>
    </citation>
    <scope>NUCLEOTIDE SEQUENCE</scope>
    <source>
        <strain evidence="5">GSBS06</strain>
    </source>
</reference>
<evidence type="ECO:0000259" key="4">
    <source>
        <dbReference type="Pfam" id="PF08623"/>
    </source>
</evidence>
<evidence type="ECO:0000256" key="1">
    <source>
        <dbReference type="ARBA" id="ARBA00007657"/>
    </source>
</evidence>
<evidence type="ECO:0000256" key="2">
    <source>
        <dbReference type="ARBA" id="ARBA00022737"/>
    </source>
</evidence>
<dbReference type="GO" id="GO:0010265">
    <property type="term" value="P:SCF complex assembly"/>
    <property type="evidence" value="ECO:0007669"/>
    <property type="project" value="InterPro"/>
</dbReference>
<protein>
    <recommendedName>
        <fullName evidence="4">TATA-binding protein interacting (TIP20) domain-containing protein</fullName>
    </recommendedName>
</protein>